<proteinExistence type="inferred from homology"/>
<dbReference type="EMBL" id="HBEK01004178">
    <property type="protein sequence ID" value="CAD8392320.1"/>
    <property type="molecule type" value="Transcribed_RNA"/>
</dbReference>
<keyword evidence="3 5" id="KW-0862">Zinc</keyword>
<dbReference type="Pfam" id="PF01641">
    <property type="entry name" value="SelR"/>
    <property type="match status" value="1"/>
</dbReference>
<dbReference type="GO" id="GO:0030091">
    <property type="term" value="P:protein repair"/>
    <property type="evidence" value="ECO:0007669"/>
    <property type="project" value="InterPro"/>
</dbReference>
<organism evidence="7">
    <name type="scientific">Rhodosorus marinus</name>
    <dbReference type="NCBI Taxonomy" id="101924"/>
    <lineage>
        <taxon>Eukaryota</taxon>
        <taxon>Rhodophyta</taxon>
        <taxon>Stylonematophyceae</taxon>
        <taxon>Stylonematales</taxon>
        <taxon>Stylonemataceae</taxon>
        <taxon>Rhodosorus</taxon>
    </lineage>
</organism>
<comment type="catalytic activity">
    <reaction evidence="5">
        <text>L-methionyl-[protein] + [thioredoxin]-disulfide + H2O = L-methionyl-(R)-S-oxide-[protein] + [thioredoxin]-dithiol</text>
        <dbReference type="Rhea" id="RHEA:24164"/>
        <dbReference type="Rhea" id="RHEA-COMP:10698"/>
        <dbReference type="Rhea" id="RHEA-COMP:10700"/>
        <dbReference type="Rhea" id="RHEA-COMP:12313"/>
        <dbReference type="Rhea" id="RHEA-COMP:12314"/>
        <dbReference type="ChEBI" id="CHEBI:15377"/>
        <dbReference type="ChEBI" id="CHEBI:16044"/>
        <dbReference type="ChEBI" id="CHEBI:29950"/>
        <dbReference type="ChEBI" id="CHEBI:45764"/>
        <dbReference type="ChEBI" id="CHEBI:50058"/>
        <dbReference type="EC" id="1.8.4.12"/>
    </reaction>
</comment>
<dbReference type="GO" id="GO:0006979">
    <property type="term" value="P:response to oxidative stress"/>
    <property type="evidence" value="ECO:0007669"/>
    <property type="project" value="InterPro"/>
</dbReference>
<comment type="cofactor">
    <cofactor evidence="5">
        <name>Zn(2+)</name>
        <dbReference type="ChEBI" id="CHEBI:29105"/>
    </cofactor>
    <text evidence="5">Binds 1 zinc ion per subunit.</text>
</comment>
<evidence type="ECO:0000313" key="7">
    <source>
        <dbReference type="EMBL" id="CAD8392320.1"/>
    </source>
</evidence>
<reference evidence="7" key="1">
    <citation type="submission" date="2021-01" db="EMBL/GenBank/DDBJ databases">
        <authorList>
            <person name="Corre E."/>
            <person name="Pelletier E."/>
            <person name="Niang G."/>
            <person name="Scheremetjew M."/>
            <person name="Finn R."/>
            <person name="Kale V."/>
            <person name="Holt S."/>
            <person name="Cochrane G."/>
            <person name="Meng A."/>
            <person name="Brown T."/>
            <person name="Cohen L."/>
        </authorList>
    </citation>
    <scope>NUCLEOTIDE SEQUENCE</scope>
    <source>
        <strain evidence="7">UTEX LB 2760</strain>
    </source>
</reference>
<evidence type="ECO:0000259" key="6">
    <source>
        <dbReference type="PROSITE" id="PS51790"/>
    </source>
</evidence>
<dbReference type="InterPro" id="IPR002579">
    <property type="entry name" value="Met_Sox_Rdtase_MsrB_dom"/>
</dbReference>
<dbReference type="SUPFAM" id="SSF51316">
    <property type="entry name" value="Mss4-like"/>
    <property type="match status" value="1"/>
</dbReference>
<dbReference type="InterPro" id="IPR028427">
    <property type="entry name" value="Met_Sox_Rdtase_MsrB"/>
</dbReference>
<dbReference type="EC" id="1.8.4.12" evidence="5"/>
<dbReference type="AlphaFoldDB" id="A0A7S0BF34"/>
<gene>
    <name evidence="7" type="ORF">RMAR0315_LOCUS2295</name>
</gene>
<comment type="similarity">
    <text evidence="1 5">Belongs to the MsrB Met sulfoxide reductase family.</text>
</comment>
<keyword evidence="4 5" id="KW-0560">Oxidoreductase</keyword>
<dbReference type="Gene3D" id="2.170.150.20">
    <property type="entry name" value="Peptide methionine sulfoxide reductase"/>
    <property type="match status" value="1"/>
</dbReference>
<protein>
    <recommendedName>
        <fullName evidence="5">Peptide-methionine (R)-S-oxide reductase</fullName>
        <ecNumber evidence="5">1.8.4.12</ecNumber>
    </recommendedName>
</protein>
<evidence type="ECO:0000256" key="1">
    <source>
        <dbReference type="ARBA" id="ARBA00007174"/>
    </source>
</evidence>
<feature type="domain" description="MsrB" evidence="6">
    <location>
        <begin position="48"/>
        <end position="170"/>
    </location>
</feature>
<evidence type="ECO:0000256" key="4">
    <source>
        <dbReference type="ARBA" id="ARBA00023002"/>
    </source>
</evidence>
<name>A0A7S0BF34_9RHOD</name>
<dbReference type="NCBIfam" id="TIGR00357">
    <property type="entry name" value="peptide-methionine (R)-S-oxide reductase MsrB"/>
    <property type="match status" value="1"/>
</dbReference>
<sequence>MMAFVVGGFTGLNSRSGARAVSSRAAGVVRMTASEKIAADVDLKKMSLKDWERVLTPEQFRILRMKGTEYPGTGEYNKFFPKNGVFVCAACGHPLFDANTKFNSGSGWPAFYDVIEGNVKEVPDIDGSRTEILCANCDGHLGHVFKNEGFPTPKPNRHCVNSVCLDYREN</sequence>
<evidence type="ECO:0000256" key="5">
    <source>
        <dbReference type="RuleBase" id="RU365044"/>
    </source>
</evidence>
<dbReference type="PANTHER" id="PTHR46081">
    <property type="entry name" value="PEPTIDE METHIONINE SULFOXIDE REDUCTASE 2"/>
    <property type="match status" value="1"/>
</dbReference>
<dbReference type="GO" id="GO:0046872">
    <property type="term" value="F:metal ion binding"/>
    <property type="evidence" value="ECO:0007669"/>
    <property type="project" value="UniProtKB-KW"/>
</dbReference>
<keyword evidence="2 5" id="KW-0479">Metal-binding</keyword>
<evidence type="ECO:0000256" key="3">
    <source>
        <dbReference type="ARBA" id="ARBA00022833"/>
    </source>
</evidence>
<dbReference type="InterPro" id="IPR011057">
    <property type="entry name" value="Mss4-like_sf"/>
</dbReference>
<dbReference type="GO" id="GO:0033743">
    <property type="term" value="F:peptide-methionine (R)-S-oxide reductase activity"/>
    <property type="evidence" value="ECO:0007669"/>
    <property type="project" value="UniProtKB-EC"/>
</dbReference>
<evidence type="ECO:0000256" key="2">
    <source>
        <dbReference type="ARBA" id="ARBA00022723"/>
    </source>
</evidence>
<dbReference type="PROSITE" id="PS51790">
    <property type="entry name" value="MSRB"/>
    <property type="match status" value="1"/>
</dbReference>
<accession>A0A7S0BF34</accession>
<dbReference type="PANTHER" id="PTHR46081:SF8">
    <property type="entry name" value="PEPTIDE METHIONINE SULFOXIDE REDUCTASE 2"/>
    <property type="match status" value="1"/>
</dbReference>